<keyword evidence="2" id="KW-1185">Reference proteome</keyword>
<gene>
    <name evidence="1" type="ORF">DCAF_LOCUS8776</name>
</gene>
<accession>A0AAV1RB40</accession>
<organism evidence="1 2">
    <name type="scientific">Dovyalis caffra</name>
    <dbReference type="NCBI Taxonomy" id="77055"/>
    <lineage>
        <taxon>Eukaryota</taxon>
        <taxon>Viridiplantae</taxon>
        <taxon>Streptophyta</taxon>
        <taxon>Embryophyta</taxon>
        <taxon>Tracheophyta</taxon>
        <taxon>Spermatophyta</taxon>
        <taxon>Magnoliopsida</taxon>
        <taxon>eudicotyledons</taxon>
        <taxon>Gunneridae</taxon>
        <taxon>Pentapetalae</taxon>
        <taxon>rosids</taxon>
        <taxon>fabids</taxon>
        <taxon>Malpighiales</taxon>
        <taxon>Salicaceae</taxon>
        <taxon>Flacourtieae</taxon>
        <taxon>Dovyalis</taxon>
    </lineage>
</organism>
<name>A0AAV1RB40_9ROSI</name>
<reference evidence="1 2" key="1">
    <citation type="submission" date="2024-01" db="EMBL/GenBank/DDBJ databases">
        <authorList>
            <person name="Waweru B."/>
        </authorList>
    </citation>
    <scope>NUCLEOTIDE SEQUENCE [LARGE SCALE GENOMIC DNA]</scope>
</reference>
<dbReference type="Proteomes" id="UP001314170">
    <property type="component" value="Unassembled WGS sequence"/>
</dbReference>
<protein>
    <submittedName>
        <fullName evidence="1">Uncharacterized protein</fullName>
    </submittedName>
</protein>
<dbReference type="AlphaFoldDB" id="A0AAV1RB40"/>
<dbReference type="EMBL" id="CAWUPB010000913">
    <property type="protein sequence ID" value="CAK7332039.1"/>
    <property type="molecule type" value="Genomic_DNA"/>
</dbReference>
<evidence type="ECO:0000313" key="2">
    <source>
        <dbReference type="Proteomes" id="UP001314170"/>
    </source>
</evidence>
<proteinExistence type="predicted"/>
<evidence type="ECO:0000313" key="1">
    <source>
        <dbReference type="EMBL" id="CAK7332039.1"/>
    </source>
</evidence>
<comment type="caution">
    <text evidence="1">The sequence shown here is derived from an EMBL/GenBank/DDBJ whole genome shotgun (WGS) entry which is preliminary data.</text>
</comment>
<sequence length="57" mass="6611">MNRIPIPHNFQQLKAICQLLASYTQLGRRDFHSRNSIFQLFNCHSSLSNLLLAIPKD</sequence>